<keyword evidence="12" id="KW-1185">Reference proteome</keyword>
<evidence type="ECO:0000256" key="2">
    <source>
        <dbReference type="ARBA" id="ARBA00008114"/>
    </source>
</evidence>
<feature type="transmembrane region" description="Helical" evidence="8">
    <location>
        <begin position="160"/>
        <end position="190"/>
    </location>
</feature>
<feature type="domain" description="Cation efflux protein transmembrane" evidence="9">
    <location>
        <begin position="13"/>
        <end position="205"/>
    </location>
</feature>
<accession>A0A1M6KID0</accession>
<dbReference type="GO" id="GO:0015086">
    <property type="term" value="F:cadmium ion transmembrane transporter activity"/>
    <property type="evidence" value="ECO:0007669"/>
    <property type="project" value="TreeGrafter"/>
</dbReference>
<evidence type="ECO:0000259" key="10">
    <source>
        <dbReference type="Pfam" id="PF16916"/>
    </source>
</evidence>
<dbReference type="Gene3D" id="3.30.70.1350">
    <property type="entry name" value="Cation efflux protein, cytoplasmic domain"/>
    <property type="match status" value="1"/>
</dbReference>
<dbReference type="Proteomes" id="UP000184171">
    <property type="component" value="Unassembled WGS sequence"/>
</dbReference>
<dbReference type="PANTHER" id="PTHR43840">
    <property type="entry name" value="MITOCHONDRIAL METAL TRANSPORTER 1-RELATED"/>
    <property type="match status" value="1"/>
</dbReference>
<dbReference type="AlphaFoldDB" id="A0A1M6KID0"/>
<reference evidence="11 12" key="1">
    <citation type="submission" date="2016-11" db="EMBL/GenBank/DDBJ databases">
        <authorList>
            <person name="Jaros S."/>
            <person name="Januszkiewicz K."/>
            <person name="Wedrychowicz H."/>
        </authorList>
    </citation>
    <scope>NUCLEOTIDE SEQUENCE [LARGE SCALE GENOMIC DNA]</scope>
    <source>
        <strain evidence="11 12">DSM 5091</strain>
    </source>
</reference>
<evidence type="ECO:0000256" key="5">
    <source>
        <dbReference type="ARBA" id="ARBA00022692"/>
    </source>
</evidence>
<keyword evidence="3" id="KW-0813">Transport</keyword>
<dbReference type="Pfam" id="PF01545">
    <property type="entry name" value="Cation_efflux"/>
    <property type="match status" value="1"/>
</dbReference>
<dbReference type="FunFam" id="3.30.70.1350:FF:000002">
    <property type="entry name" value="Ferrous-iron efflux pump FieF"/>
    <property type="match status" value="1"/>
</dbReference>
<dbReference type="GO" id="GO:0005886">
    <property type="term" value="C:plasma membrane"/>
    <property type="evidence" value="ECO:0007669"/>
    <property type="project" value="UniProtKB-SubCell"/>
</dbReference>
<comment type="similarity">
    <text evidence="2">Belongs to the cation diffusion facilitator (CDF) transporter (TC 2.A.4) family.</text>
</comment>
<protein>
    <submittedName>
        <fullName evidence="11">Cation diffusion facilitator family transporter</fullName>
    </submittedName>
</protein>
<gene>
    <name evidence="11" type="ORF">SAMN02745165_02730</name>
</gene>
<feature type="transmembrane region" description="Helical" evidence="8">
    <location>
        <begin position="79"/>
        <end position="96"/>
    </location>
</feature>
<dbReference type="EMBL" id="FQZT01000010">
    <property type="protein sequence ID" value="SHJ58718.1"/>
    <property type="molecule type" value="Genomic_DNA"/>
</dbReference>
<keyword evidence="7 8" id="KW-0472">Membrane</keyword>
<evidence type="ECO:0000256" key="8">
    <source>
        <dbReference type="SAM" id="Phobius"/>
    </source>
</evidence>
<feature type="transmembrane region" description="Helical" evidence="8">
    <location>
        <begin position="116"/>
        <end position="133"/>
    </location>
</feature>
<dbReference type="OrthoDB" id="9806522at2"/>
<name>A0A1M6KID0_MALRU</name>
<dbReference type="GO" id="GO:0006882">
    <property type="term" value="P:intracellular zinc ion homeostasis"/>
    <property type="evidence" value="ECO:0007669"/>
    <property type="project" value="TreeGrafter"/>
</dbReference>
<keyword evidence="4" id="KW-1003">Cell membrane</keyword>
<organism evidence="11 12">
    <name type="scientific">Malonomonas rubra DSM 5091</name>
    <dbReference type="NCBI Taxonomy" id="1122189"/>
    <lineage>
        <taxon>Bacteria</taxon>
        <taxon>Pseudomonadati</taxon>
        <taxon>Thermodesulfobacteriota</taxon>
        <taxon>Desulfuromonadia</taxon>
        <taxon>Desulfuromonadales</taxon>
        <taxon>Geopsychrobacteraceae</taxon>
        <taxon>Malonomonas</taxon>
    </lineage>
</organism>
<evidence type="ECO:0000313" key="12">
    <source>
        <dbReference type="Proteomes" id="UP000184171"/>
    </source>
</evidence>
<dbReference type="InterPro" id="IPR050291">
    <property type="entry name" value="CDF_Transporter"/>
</dbReference>
<dbReference type="GO" id="GO:0015093">
    <property type="term" value="F:ferrous iron transmembrane transporter activity"/>
    <property type="evidence" value="ECO:0007669"/>
    <property type="project" value="TreeGrafter"/>
</dbReference>
<feature type="domain" description="Cation efflux protein cytoplasmic" evidence="10">
    <location>
        <begin position="209"/>
        <end position="287"/>
    </location>
</feature>
<comment type="subcellular location">
    <subcellularLocation>
        <location evidence="1">Cell membrane</location>
        <topology evidence="1">Multi-pass membrane protein</topology>
    </subcellularLocation>
</comment>
<dbReference type="InterPro" id="IPR058533">
    <property type="entry name" value="Cation_efflux_TM"/>
</dbReference>
<keyword evidence="6 8" id="KW-1133">Transmembrane helix</keyword>
<dbReference type="InterPro" id="IPR027470">
    <property type="entry name" value="Cation_efflux_CTD"/>
</dbReference>
<evidence type="ECO:0000256" key="3">
    <source>
        <dbReference type="ARBA" id="ARBA00022448"/>
    </source>
</evidence>
<evidence type="ECO:0000256" key="6">
    <source>
        <dbReference type="ARBA" id="ARBA00022989"/>
    </source>
</evidence>
<dbReference type="SUPFAM" id="SSF160240">
    <property type="entry name" value="Cation efflux protein cytoplasmic domain-like"/>
    <property type="match status" value="1"/>
</dbReference>
<dbReference type="NCBIfam" id="TIGR01297">
    <property type="entry name" value="CDF"/>
    <property type="match status" value="1"/>
</dbReference>
<dbReference type="InterPro" id="IPR002524">
    <property type="entry name" value="Cation_efflux"/>
</dbReference>
<evidence type="ECO:0000256" key="7">
    <source>
        <dbReference type="ARBA" id="ARBA00023136"/>
    </source>
</evidence>
<sequence>MLPANPKIRAAAFSISGAFFLAAFKLVIAISSGSMAVMASAVDSLLDILMSGVNFMAIRQAEQPPDECHPFGHGKYETLATFFQAIVISISGGWILYESSLRLAHGEGPTNVDQGIGILAFSAVISWFIASYLRKVAKQTDSTALEADSLHFRMDIYSNLGLMAGLLLIRWLEIVWIDAALSLLVASYILHEALQLIKRSLQDILDTELPEEIKQQVHDLITEHDAAFSGYHGLRTRRAGSSKIMDFHLEVCKEMSVFEAHKIADSLEKKIEKNIPGADVIIHIEPCHKSACPGRTTCEETKTRLMDSEWTLKTVRGRAPRCENKKGQRSNKEQD</sequence>
<dbReference type="GO" id="GO:0015341">
    <property type="term" value="F:zinc efflux antiporter activity"/>
    <property type="evidence" value="ECO:0007669"/>
    <property type="project" value="TreeGrafter"/>
</dbReference>
<dbReference type="InterPro" id="IPR027469">
    <property type="entry name" value="Cation_efflux_TMD_sf"/>
</dbReference>
<dbReference type="SUPFAM" id="SSF161111">
    <property type="entry name" value="Cation efflux protein transmembrane domain-like"/>
    <property type="match status" value="1"/>
</dbReference>
<keyword evidence="5 8" id="KW-0812">Transmembrane</keyword>
<evidence type="ECO:0000259" key="9">
    <source>
        <dbReference type="Pfam" id="PF01545"/>
    </source>
</evidence>
<feature type="transmembrane region" description="Helical" evidence="8">
    <location>
        <begin position="12"/>
        <end position="30"/>
    </location>
</feature>
<dbReference type="RefSeq" id="WP_072909290.1">
    <property type="nucleotide sequence ID" value="NZ_FQZT01000010.1"/>
</dbReference>
<dbReference type="Pfam" id="PF16916">
    <property type="entry name" value="ZT_dimer"/>
    <property type="match status" value="1"/>
</dbReference>
<evidence type="ECO:0000313" key="11">
    <source>
        <dbReference type="EMBL" id="SHJ58718.1"/>
    </source>
</evidence>
<evidence type="ECO:0000256" key="4">
    <source>
        <dbReference type="ARBA" id="ARBA00022475"/>
    </source>
</evidence>
<dbReference type="PANTHER" id="PTHR43840:SF15">
    <property type="entry name" value="MITOCHONDRIAL METAL TRANSPORTER 1-RELATED"/>
    <property type="match status" value="1"/>
</dbReference>
<proteinExistence type="inferred from homology"/>
<dbReference type="InterPro" id="IPR036837">
    <property type="entry name" value="Cation_efflux_CTD_sf"/>
</dbReference>
<dbReference type="STRING" id="1122189.SAMN02745165_02730"/>
<dbReference type="Gene3D" id="1.20.1510.10">
    <property type="entry name" value="Cation efflux protein transmembrane domain"/>
    <property type="match status" value="1"/>
</dbReference>
<evidence type="ECO:0000256" key="1">
    <source>
        <dbReference type="ARBA" id="ARBA00004651"/>
    </source>
</evidence>